<feature type="compositionally biased region" description="Low complexity" evidence="9">
    <location>
        <begin position="355"/>
        <end position="376"/>
    </location>
</feature>
<evidence type="ECO:0000256" key="8">
    <source>
        <dbReference type="PROSITE-ProRule" id="PRU00071"/>
    </source>
</evidence>
<dbReference type="InterPro" id="IPR003851">
    <property type="entry name" value="Znf_Dof"/>
</dbReference>
<dbReference type="GO" id="GO:0003677">
    <property type="term" value="F:DNA binding"/>
    <property type="evidence" value="ECO:0007669"/>
    <property type="project" value="UniProtKB-UniRule"/>
</dbReference>
<evidence type="ECO:0000256" key="10">
    <source>
        <dbReference type="SAM" id="Phobius"/>
    </source>
</evidence>
<evidence type="ECO:0000256" key="3">
    <source>
        <dbReference type="ARBA" id="ARBA00022833"/>
    </source>
</evidence>
<keyword evidence="3" id="KW-0862">Zinc</keyword>
<dbReference type="AlphaFoldDB" id="A0A4U6UEJ6"/>
<reference evidence="12" key="1">
    <citation type="submission" date="2019-03" db="EMBL/GenBank/DDBJ databases">
        <title>WGS assembly of Setaria viridis.</title>
        <authorList>
            <person name="Huang P."/>
            <person name="Jenkins J."/>
            <person name="Grimwood J."/>
            <person name="Barry K."/>
            <person name="Healey A."/>
            <person name="Mamidi S."/>
            <person name="Sreedasyam A."/>
            <person name="Shu S."/>
            <person name="Feldman M."/>
            <person name="Wu J."/>
            <person name="Yu Y."/>
            <person name="Chen C."/>
            <person name="Johnson J."/>
            <person name="Rokhsar D."/>
            <person name="Baxter I."/>
            <person name="Schmutz J."/>
            <person name="Brutnell T."/>
            <person name="Kellogg E."/>
        </authorList>
    </citation>
    <scope>NUCLEOTIDE SEQUENCE [LARGE SCALE GENOMIC DNA]</scope>
</reference>
<keyword evidence="2 8" id="KW-0863">Zinc-finger</keyword>
<dbReference type="GO" id="GO:0003700">
    <property type="term" value="F:DNA-binding transcription factor activity"/>
    <property type="evidence" value="ECO:0007669"/>
    <property type="project" value="InterPro"/>
</dbReference>
<dbReference type="GO" id="GO:0008270">
    <property type="term" value="F:zinc ion binding"/>
    <property type="evidence" value="ECO:0007669"/>
    <property type="project" value="UniProtKB-KW"/>
</dbReference>
<keyword evidence="1" id="KW-0479">Metal-binding</keyword>
<evidence type="ECO:0000256" key="4">
    <source>
        <dbReference type="ARBA" id="ARBA00023015"/>
    </source>
</evidence>
<dbReference type="InterPro" id="IPR045174">
    <property type="entry name" value="Dof"/>
</dbReference>
<feature type="compositionally biased region" description="Basic and acidic residues" evidence="9">
    <location>
        <begin position="199"/>
        <end position="212"/>
    </location>
</feature>
<organism evidence="12 13">
    <name type="scientific">Setaria viridis</name>
    <name type="common">Green bristlegrass</name>
    <name type="synonym">Setaria italica subsp. viridis</name>
    <dbReference type="NCBI Taxonomy" id="4556"/>
    <lineage>
        <taxon>Eukaryota</taxon>
        <taxon>Viridiplantae</taxon>
        <taxon>Streptophyta</taxon>
        <taxon>Embryophyta</taxon>
        <taxon>Tracheophyta</taxon>
        <taxon>Spermatophyta</taxon>
        <taxon>Magnoliopsida</taxon>
        <taxon>Liliopsida</taxon>
        <taxon>Poales</taxon>
        <taxon>Poaceae</taxon>
        <taxon>PACMAD clade</taxon>
        <taxon>Panicoideae</taxon>
        <taxon>Panicodae</taxon>
        <taxon>Paniceae</taxon>
        <taxon>Cenchrinae</taxon>
        <taxon>Setaria</taxon>
    </lineage>
</organism>
<dbReference type="Proteomes" id="UP000298652">
    <property type="component" value="Chromosome 5"/>
</dbReference>
<feature type="transmembrane region" description="Helical" evidence="10">
    <location>
        <begin position="81"/>
        <end position="97"/>
    </location>
</feature>
<accession>A0A4U6UEJ6</accession>
<dbReference type="EMBL" id="CM016556">
    <property type="protein sequence ID" value="TKW12493.1"/>
    <property type="molecule type" value="Genomic_DNA"/>
</dbReference>
<dbReference type="Gramene" id="TKW12493">
    <property type="protein sequence ID" value="TKW12493"/>
    <property type="gene ID" value="SEVIR_5G039100v2"/>
</dbReference>
<evidence type="ECO:0000256" key="7">
    <source>
        <dbReference type="ARBA" id="ARBA00023242"/>
    </source>
</evidence>
<keyword evidence="10" id="KW-0812">Transmembrane</keyword>
<dbReference type="GO" id="GO:0005634">
    <property type="term" value="C:nucleus"/>
    <property type="evidence" value="ECO:0007669"/>
    <property type="project" value="UniProtKB-SubCell"/>
</dbReference>
<keyword evidence="6" id="KW-0804">Transcription</keyword>
<evidence type="ECO:0000313" key="12">
    <source>
        <dbReference type="EMBL" id="TKW12493.1"/>
    </source>
</evidence>
<evidence type="ECO:0000313" key="13">
    <source>
        <dbReference type="Proteomes" id="UP000298652"/>
    </source>
</evidence>
<evidence type="ECO:0000256" key="6">
    <source>
        <dbReference type="ARBA" id="ARBA00023163"/>
    </source>
</evidence>
<protein>
    <recommendedName>
        <fullName evidence="11">Dof-type domain-containing protein</fullName>
    </recommendedName>
</protein>
<dbReference type="PANTHER" id="PTHR31089">
    <property type="entry name" value="CYCLIC DOF FACTOR 2"/>
    <property type="match status" value="1"/>
</dbReference>
<dbReference type="Pfam" id="PF02701">
    <property type="entry name" value="Zn_ribbon_Dof"/>
    <property type="match status" value="1"/>
</dbReference>
<evidence type="ECO:0000256" key="2">
    <source>
        <dbReference type="ARBA" id="ARBA00022771"/>
    </source>
</evidence>
<keyword evidence="10" id="KW-0472">Membrane</keyword>
<dbReference type="OMA" id="PNNRSGC"/>
<evidence type="ECO:0000256" key="5">
    <source>
        <dbReference type="ARBA" id="ARBA00023125"/>
    </source>
</evidence>
<keyword evidence="5 8" id="KW-0238">DNA-binding</keyword>
<feature type="region of interest" description="Disordered" evidence="9">
    <location>
        <begin position="262"/>
        <end position="380"/>
    </location>
</feature>
<feature type="domain" description="Dof-type" evidence="11">
    <location>
        <begin position="219"/>
        <end position="274"/>
    </location>
</feature>
<evidence type="ECO:0000256" key="9">
    <source>
        <dbReference type="SAM" id="MobiDB-lite"/>
    </source>
</evidence>
<dbReference type="PANTHER" id="PTHR31089:SF38">
    <property type="entry name" value="OS01G0277500 PROTEIN"/>
    <property type="match status" value="1"/>
</dbReference>
<name>A0A4U6UEJ6_SETVI</name>
<feature type="region of interest" description="Disordered" evidence="9">
    <location>
        <begin position="188"/>
        <end position="212"/>
    </location>
</feature>
<proteinExistence type="predicted"/>
<keyword evidence="4" id="KW-0805">Transcription regulation</keyword>
<keyword evidence="7 8" id="KW-0539">Nucleus</keyword>
<dbReference type="PROSITE" id="PS50884">
    <property type="entry name" value="ZF_DOF_2"/>
    <property type="match status" value="1"/>
</dbReference>
<evidence type="ECO:0000256" key="1">
    <source>
        <dbReference type="ARBA" id="ARBA00022723"/>
    </source>
</evidence>
<comment type="subcellular location">
    <subcellularLocation>
        <location evidence="8">Nucleus</location>
    </subcellularLocation>
</comment>
<keyword evidence="10" id="KW-1133">Transmembrane helix</keyword>
<keyword evidence="13" id="KW-1185">Reference proteome</keyword>
<gene>
    <name evidence="12" type="ORF">SEVIR_5G039100v2</name>
</gene>
<evidence type="ECO:0000259" key="11">
    <source>
        <dbReference type="PROSITE" id="PS50884"/>
    </source>
</evidence>
<sequence>MDASSGLDCDQYEDPEWHAAIQLVGLCVPVAGAPNSDAAAAAPEVSIRSLISLSASRNHSFVVAGCSWGERRARKLNRARLFLLSIALSNAVVWAMVRADRGFRSPMLPSFSYGNSSAAMCVFLARDHLVGRRRGGEGVGERRLTVVRWTAAACARTSGANKAPAPMSWAQSGSQPIWTSEVPEASERAAEQAPVRVSTKNDADGSGKEKEFKKPDTVLPCARCNSMRTKFCYFNNYNANQPRHYYCKDCKRYWTDGGTLRDVPVGSARRKNRSNANGDVAGTSRRRSRVFKPLAIPGPAAEESGAATTSGSEMVLGKPLCPAHNTEEQKNSTDLVGPGDNKEEKSCLSSAVAPSGSSDNSGSNSAAVTASTQSSTDGTQELVNSGVSRLLLMPTTMPGPGIRAPAVTFPQVPFYWSCIPGWPNGASSVPWPGSSGTTLPPVPACSGSLALGKHPREEEEAEKTFWVPKALRVTDPEEAAKSTIWASLGIKPDERILQSKDENGKTPESPAACSISCSLTFQNRT</sequence>